<reference evidence="11" key="1">
    <citation type="journal article" date="2019" name="Int. J. Syst. Evol. Microbiol.">
        <title>The Global Catalogue of Microorganisms (GCM) 10K type strain sequencing project: providing services to taxonomists for standard genome sequencing and annotation.</title>
        <authorList>
            <consortium name="The Broad Institute Genomics Platform"/>
            <consortium name="The Broad Institute Genome Sequencing Center for Infectious Disease"/>
            <person name="Wu L."/>
            <person name="Ma J."/>
        </authorList>
    </citation>
    <scope>NUCLEOTIDE SEQUENCE [LARGE SCALE GENOMIC DNA]</scope>
    <source>
        <strain evidence="11">DT28</strain>
    </source>
</reference>
<accession>A0ABV9JMC2</accession>
<feature type="transmembrane region" description="Helical" evidence="7">
    <location>
        <begin position="236"/>
        <end position="254"/>
    </location>
</feature>
<dbReference type="EC" id="3.4.21.105" evidence="10"/>
<feature type="domain" description="Peptidase S54 rhomboid" evidence="8">
    <location>
        <begin position="141"/>
        <end position="275"/>
    </location>
</feature>
<keyword evidence="5 7" id="KW-1133">Transmembrane helix</keyword>
<keyword evidence="11" id="KW-1185">Reference proteome</keyword>
<evidence type="ECO:0000256" key="4">
    <source>
        <dbReference type="ARBA" id="ARBA00022801"/>
    </source>
</evidence>
<dbReference type="GO" id="GO:0008233">
    <property type="term" value="F:peptidase activity"/>
    <property type="evidence" value="ECO:0007669"/>
    <property type="project" value="UniProtKB-KW"/>
</dbReference>
<comment type="subcellular location">
    <subcellularLocation>
        <location evidence="1">Membrane</location>
        <topology evidence="1">Multi-pass membrane protein</topology>
    </subcellularLocation>
</comment>
<feature type="transmembrane region" description="Helical" evidence="7">
    <location>
        <begin position="204"/>
        <end position="224"/>
    </location>
</feature>
<feature type="transmembrane region" description="Helical" evidence="7">
    <location>
        <begin position="96"/>
        <end position="117"/>
    </location>
</feature>
<keyword evidence="3 7" id="KW-0812">Transmembrane</keyword>
<evidence type="ECO:0000259" key="8">
    <source>
        <dbReference type="Pfam" id="PF01694"/>
    </source>
</evidence>
<feature type="transmembrane region" description="Helical" evidence="7">
    <location>
        <begin position="149"/>
        <end position="167"/>
    </location>
</feature>
<dbReference type="Proteomes" id="UP001595962">
    <property type="component" value="Unassembled WGS sequence"/>
</dbReference>
<proteinExistence type="inferred from homology"/>
<protein>
    <submittedName>
        <fullName evidence="10">Rhomboid family intramembrane serine protease</fullName>
        <ecNumber evidence="10">3.4.21.105</ecNumber>
    </submittedName>
</protein>
<sequence length="281" mass="31103">MSQATMIKLLEIHSVQAAQLFASYCHSLKLQVSVVVQSAQQAELWCDEQQQAEVEQLWLEFIQQPGHPRYQAAAWQQAEPALSSGRSGLSGYWQQLWAQGGVLTHLIWLAAVLVFGWQQLAPWQAVSALQLQADYGLSLAQGWRWLTPAWLHFSGAHLVFNLIWVWYLLGPVEKRSGKLLATALVLAALLPSHLLQFVLAGSNFGGLSGLVYGLFGFYWICGWLKPAWGYQLSPGLIGFMLLWLVIGFADLLWIPMANWAHLGGLLGGMGLAAVLALTGRR</sequence>
<feature type="domain" description="Peptidase S54 GlpG peptidase N-terminal" evidence="9">
    <location>
        <begin position="6"/>
        <end position="79"/>
    </location>
</feature>
<feature type="transmembrane region" description="Helical" evidence="7">
    <location>
        <begin position="260"/>
        <end position="278"/>
    </location>
</feature>
<comment type="caution">
    <text evidence="10">The sequence shown here is derived from an EMBL/GenBank/DDBJ whole genome shotgun (WGS) entry which is preliminary data.</text>
</comment>
<evidence type="ECO:0000256" key="1">
    <source>
        <dbReference type="ARBA" id="ARBA00004141"/>
    </source>
</evidence>
<dbReference type="Gene3D" id="3.30.70.2350">
    <property type="match status" value="1"/>
</dbReference>
<dbReference type="RefSeq" id="WP_377333902.1">
    <property type="nucleotide sequence ID" value="NZ_JBHSGB010000010.1"/>
</dbReference>
<dbReference type="SUPFAM" id="SSF144091">
    <property type="entry name" value="Rhomboid-like"/>
    <property type="match status" value="1"/>
</dbReference>
<dbReference type="PANTHER" id="PTHR43731:SF14">
    <property type="entry name" value="PRESENILIN-ASSOCIATED RHOMBOID-LIKE PROTEIN, MITOCHONDRIAL"/>
    <property type="match status" value="1"/>
</dbReference>
<dbReference type="Gene3D" id="1.20.1540.10">
    <property type="entry name" value="Rhomboid-like"/>
    <property type="match status" value="1"/>
</dbReference>
<evidence type="ECO:0000256" key="7">
    <source>
        <dbReference type="SAM" id="Phobius"/>
    </source>
</evidence>
<dbReference type="Pfam" id="PF12122">
    <property type="entry name" value="Rhomboid_N"/>
    <property type="match status" value="1"/>
</dbReference>
<evidence type="ECO:0000256" key="2">
    <source>
        <dbReference type="ARBA" id="ARBA00009045"/>
    </source>
</evidence>
<dbReference type="GO" id="GO:0006508">
    <property type="term" value="P:proteolysis"/>
    <property type="evidence" value="ECO:0007669"/>
    <property type="project" value="UniProtKB-KW"/>
</dbReference>
<keyword evidence="4 10" id="KW-0378">Hydrolase</keyword>
<evidence type="ECO:0000256" key="6">
    <source>
        <dbReference type="ARBA" id="ARBA00023136"/>
    </source>
</evidence>
<evidence type="ECO:0000259" key="9">
    <source>
        <dbReference type="Pfam" id="PF12122"/>
    </source>
</evidence>
<evidence type="ECO:0000313" key="11">
    <source>
        <dbReference type="Proteomes" id="UP001595962"/>
    </source>
</evidence>
<dbReference type="InterPro" id="IPR022732">
    <property type="entry name" value="Peptidase_S54_GlpG_N"/>
</dbReference>
<dbReference type="InterPro" id="IPR035952">
    <property type="entry name" value="Rhomboid-like_sf"/>
</dbReference>
<gene>
    <name evidence="10" type="ORF">ACFO3I_10295</name>
</gene>
<dbReference type="PANTHER" id="PTHR43731">
    <property type="entry name" value="RHOMBOID PROTEASE"/>
    <property type="match status" value="1"/>
</dbReference>
<keyword evidence="6 7" id="KW-0472">Membrane</keyword>
<feature type="transmembrane region" description="Helical" evidence="7">
    <location>
        <begin position="179"/>
        <end position="198"/>
    </location>
</feature>
<keyword evidence="10" id="KW-0645">Protease</keyword>
<dbReference type="InterPro" id="IPR050925">
    <property type="entry name" value="Rhomboid_protease_S54"/>
</dbReference>
<dbReference type="InterPro" id="IPR038236">
    <property type="entry name" value="GlpG_N_sf"/>
</dbReference>
<evidence type="ECO:0000256" key="3">
    <source>
        <dbReference type="ARBA" id="ARBA00022692"/>
    </source>
</evidence>
<organism evidence="10 11">
    <name type="scientific">Rheinheimera marina</name>
    <dbReference type="NCBI Taxonomy" id="1774958"/>
    <lineage>
        <taxon>Bacteria</taxon>
        <taxon>Pseudomonadati</taxon>
        <taxon>Pseudomonadota</taxon>
        <taxon>Gammaproteobacteria</taxon>
        <taxon>Chromatiales</taxon>
        <taxon>Chromatiaceae</taxon>
        <taxon>Rheinheimera</taxon>
    </lineage>
</organism>
<evidence type="ECO:0000313" key="10">
    <source>
        <dbReference type="EMBL" id="MFC4655401.1"/>
    </source>
</evidence>
<name>A0ABV9JMC2_9GAMM</name>
<dbReference type="Pfam" id="PF01694">
    <property type="entry name" value="Rhomboid"/>
    <property type="match status" value="1"/>
</dbReference>
<dbReference type="InterPro" id="IPR022764">
    <property type="entry name" value="Peptidase_S54_rhomboid_dom"/>
</dbReference>
<evidence type="ECO:0000256" key="5">
    <source>
        <dbReference type="ARBA" id="ARBA00022989"/>
    </source>
</evidence>
<comment type="similarity">
    <text evidence="2">Belongs to the peptidase S54 family.</text>
</comment>
<dbReference type="EMBL" id="JBHSGB010000010">
    <property type="protein sequence ID" value="MFC4655401.1"/>
    <property type="molecule type" value="Genomic_DNA"/>
</dbReference>